<accession>A0ABS4UIC4</accession>
<feature type="binding site" evidence="12">
    <location>
        <begin position="254"/>
        <end position="255"/>
    </location>
    <ligand>
        <name>ATP</name>
        <dbReference type="ChEBI" id="CHEBI:30616"/>
    </ligand>
</feature>
<feature type="binding site" evidence="12">
    <location>
        <position position="143"/>
    </location>
    <ligand>
        <name>substrate</name>
    </ligand>
</feature>
<evidence type="ECO:0000313" key="15">
    <source>
        <dbReference type="Proteomes" id="UP000755585"/>
    </source>
</evidence>
<dbReference type="InterPro" id="IPR011877">
    <property type="entry name" value="Ribokinase"/>
</dbReference>
<comment type="similarity">
    <text evidence="1">Belongs to the carbohydrate kinase pfkB family.</text>
</comment>
<evidence type="ECO:0000256" key="5">
    <source>
        <dbReference type="ARBA" id="ARBA00022723"/>
    </source>
</evidence>
<keyword evidence="10 12" id="KW-0630">Potassium</keyword>
<feature type="binding site" evidence="12">
    <location>
        <begin position="39"/>
        <end position="43"/>
    </location>
    <ligand>
        <name>substrate</name>
    </ligand>
</feature>
<comment type="cofactor">
    <cofactor evidence="12">
        <name>Mg(2+)</name>
        <dbReference type="ChEBI" id="CHEBI:18420"/>
    </cofactor>
    <text evidence="12">Requires a divalent cation, most likely magnesium in vivo, as an electrophilic catalyst to aid phosphoryl group transfer. It is the chelate of the metal and the nucleotide that is the actual substrate.</text>
</comment>
<feature type="domain" description="Carbohydrate kinase PfkB" evidence="13">
    <location>
        <begin position="1"/>
        <end position="296"/>
    </location>
</feature>
<evidence type="ECO:0000256" key="8">
    <source>
        <dbReference type="ARBA" id="ARBA00022840"/>
    </source>
</evidence>
<dbReference type="PROSITE" id="PS00583">
    <property type="entry name" value="PFKB_KINASES_1"/>
    <property type="match status" value="1"/>
</dbReference>
<evidence type="ECO:0000256" key="6">
    <source>
        <dbReference type="ARBA" id="ARBA00022741"/>
    </source>
</evidence>
<comment type="caution">
    <text evidence="14">The sequence shown here is derived from an EMBL/GenBank/DDBJ whole genome shotgun (WGS) entry which is preliminary data.</text>
</comment>
<dbReference type="Proteomes" id="UP000755585">
    <property type="component" value="Unassembled WGS sequence"/>
</dbReference>
<keyword evidence="7 12" id="KW-0418">Kinase</keyword>
<protein>
    <recommendedName>
        <fullName evidence="3 12">Ribokinase</fullName>
        <shortName evidence="12">RK</shortName>
        <ecNumber evidence="2 12">2.7.1.15</ecNumber>
    </recommendedName>
</protein>
<evidence type="ECO:0000256" key="3">
    <source>
        <dbReference type="ARBA" id="ARBA00016943"/>
    </source>
</evidence>
<keyword evidence="8 12" id="KW-0067">ATP-binding</keyword>
<dbReference type="InterPro" id="IPR011611">
    <property type="entry name" value="PfkB_dom"/>
</dbReference>
<feature type="active site" description="Proton acceptor" evidence="12">
    <location>
        <position position="255"/>
    </location>
</feature>
<dbReference type="HAMAP" id="MF_01987">
    <property type="entry name" value="Ribokinase"/>
    <property type="match status" value="1"/>
</dbReference>
<feature type="binding site" evidence="12">
    <location>
        <position position="251"/>
    </location>
    <ligand>
        <name>K(+)</name>
        <dbReference type="ChEBI" id="CHEBI:29103"/>
    </ligand>
</feature>
<evidence type="ECO:0000256" key="9">
    <source>
        <dbReference type="ARBA" id="ARBA00022842"/>
    </source>
</evidence>
<dbReference type="PANTHER" id="PTHR10584">
    <property type="entry name" value="SUGAR KINASE"/>
    <property type="match status" value="1"/>
</dbReference>
<dbReference type="PROSITE" id="PS00584">
    <property type="entry name" value="PFKB_KINASES_2"/>
    <property type="match status" value="1"/>
</dbReference>
<dbReference type="RefSeq" id="WP_209694305.1">
    <property type="nucleotide sequence ID" value="NZ_BAAAVU010000042.1"/>
</dbReference>
<feature type="binding site" evidence="12">
    <location>
        <position position="255"/>
    </location>
    <ligand>
        <name>substrate</name>
    </ligand>
</feature>
<feature type="binding site" evidence="12">
    <location>
        <position position="249"/>
    </location>
    <ligand>
        <name>K(+)</name>
        <dbReference type="ChEBI" id="CHEBI:29103"/>
    </ligand>
</feature>
<comment type="function">
    <text evidence="12">Catalyzes the phosphorylation of ribose at O-5 in a reaction requiring ATP and magnesium. The resulting D-ribose-5-phosphate can then be used either for sythesis of nucleotides, histidine, and tryptophan, or as a component of the pentose phosphate pathway.</text>
</comment>
<keyword evidence="4 12" id="KW-0808">Transferase</keyword>
<keyword evidence="5 12" id="KW-0479">Metal-binding</keyword>
<comment type="similarity">
    <text evidence="12">Belongs to the carbohydrate kinase PfkB family. Ribokinase subfamily.</text>
</comment>
<sequence>MANVIVVGSANQDYVMTTDALPAAGETLLARTFQKFPGGKGANQAVACARLGAQVGFVGAVGDDDDGALMIRELRSEGIDTSEIEITTSERTGMAMVSVLPEGENAITVVPGANFTLAPERVARAVERLITDDSVVVVVVQGEIPVESIAASVVAASKAGARAVVNLAPFVELPAETLQAADPLIVNEVEAAFLTGYVIDSSARAQEAAEDIARQAKSAVITLGAAGASWAVAGASGIVPGLPVAEVVDTTGAGDAFIGAIAAMFTEGRELESAVRVGVEVGALAVARVGAQASYPLREEVRQLAGSRQRVK</sequence>
<evidence type="ECO:0000256" key="10">
    <source>
        <dbReference type="ARBA" id="ARBA00022958"/>
    </source>
</evidence>
<evidence type="ECO:0000259" key="13">
    <source>
        <dbReference type="Pfam" id="PF00294"/>
    </source>
</evidence>
<keyword evidence="12" id="KW-0963">Cytoplasm</keyword>
<comment type="catalytic activity">
    <reaction evidence="12">
        <text>D-ribose + ATP = D-ribose 5-phosphate + ADP + H(+)</text>
        <dbReference type="Rhea" id="RHEA:13697"/>
        <dbReference type="ChEBI" id="CHEBI:15378"/>
        <dbReference type="ChEBI" id="CHEBI:30616"/>
        <dbReference type="ChEBI" id="CHEBI:47013"/>
        <dbReference type="ChEBI" id="CHEBI:78346"/>
        <dbReference type="ChEBI" id="CHEBI:456216"/>
        <dbReference type="EC" id="2.7.1.15"/>
    </reaction>
</comment>
<evidence type="ECO:0000256" key="11">
    <source>
        <dbReference type="ARBA" id="ARBA00023277"/>
    </source>
</evidence>
<dbReference type="EC" id="2.7.1.15" evidence="2 12"/>
<evidence type="ECO:0000256" key="4">
    <source>
        <dbReference type="ARBA" id="ARBA00022679"/>
    </source>
</evidence>
<comment type="caution">
    <text evidence="12">Lacks conserved residue(s) required for the propagation of feature annotation.</text>
</comment>
<dbReference type="InterPro" id="IPR002173">
    <property type="entry name" value="Carboh/pur_kinase_PfkB_CS"/>
</dbReference>
<dbReference type="Pfam" id="PF00294">
    <property type="entry name" value="PfkB"/>
    <property type="match status" value="1"/>
</dbReference>
<feature type="binding site" evidence="12">
    <location>
        <position position="290"/>
    </location>
    <ligand>
        <name>K(+)</name>
        <dbReference type="ChEBI" id="CHEBI:29103"/>
    </ligand>
</feature>
<evidence type="ECO:0000256" key="7">
    <source>
        <dbReference type="ARBA" id="ARBA00022777"/>
    </source>
</evidence>
<comment type="subcellular location">
    <subcellularLocation>
        <location evidence="12">Cytoplasm</location>
    </subcellularLocation>
</comment>
<evidence type="ECO:0000256" key="1">
    <source>
        <dbReference type="ARBA" id="ARBA00005380"/>
    </source>
</evidence>
<proteinExistence type="inferred from homology"/>
<keyword evidence="11 12" id="KW-0119">Carbohydrate metabolism</keyword>
<reference evidence="14 15" key="1">
    <citation type="submission" date="2021-03" db="EMBL/GenBank/DDBJ databases">
        <title>Sequencing the genomes of 1000 actinobacteria strains.</title>
        <authorList>
            <person name="Klenk H.-P."/>
        </authorList>
    </citation>
    <scope>NUCLEOTIDE SEQUENCE [LARGE SCALE GENOMIC DNA]</scope>
    <source>
        <strain evidence="14 15">DSM 18824</strain>
    </source>
</reference>
<dbReference type="Gene3D" id="3.40.1190.20">
    <property type="match status" value="1"/>
</dbReference>
<dbReference type="PRINTS" id="PR00990">
    <property type="entry name" value="RIBOKINASE"/>
</dbReference>
<comment type="pathway">
    <text evidence="12">Carbohydrate metabolism; D-ribose degradation; D-ribose 5-phosphate from beta-D-ribopyranose: step 2/2.</text>
</comment>
<dbReference type="InterPro" id="IPR029056">
    <property type="entry name" value="Ribokinase-like"/>
</dbReference>
<feature type="binding site" evidence="12">
    <location>
        <position position="288"/>
    </location>
    <ligand>
        <name>K(+)</name>
        <dbReference type="ChEBI" id="CHEBI:29103"/>
    </ligand>
</feature>
<dbReference type="CDD" id="cd01174">
    <property type="entry name" value="ribokinase"/>
    <property type="match status" value="1"/>
</dbReference>
<keyword evidence="6 12" id="KW-0547">Nucleotide-binding</keyword>
<gene>
    <name evidence="12" type="primary">rbsK</name>
    <name evidence="14" type="ORF">JOF29_002485</name>
</gene>
<evidence type="ECO:0000256" key="12">
    <source>
        <dbReference type="HAMAP-Rule" id="MF_01987"/>
    </source>
</evidence>
<keyword evidence="15" id="KW-1185">Reference proteome</keyword>
<feature type="binding site" evidence="12">
    <location>
        <position position="294"/>
    </location>
    <ligand>
        <name>K(+)</name>
        <dbReference type="ChEBI" id="CHEBI:29103"/>
    </ligand>
</feature>
<feature type="binding site" evidence="12">
    <location>
        <position position="187"/>
    </location>
    <ligand>
        <name>ATP</name>
        <dbReference type="ChEBI" id="CHEBI:30616"/>
    </ligand>
</feature>
<organism evidence="14 15">
    <name type="scientific">Kribbella aluminosa</name>
    <dbReference type="NCBI Taxonomy" id="416017"/>
    <lineage>
        <taxon>Bacteria</taxon>
        <taxon>Bacillati</taxon>
        <taxon>Actinomycetota</taxon>
        <taxon>Actinomycetes</taxon>
        <taxon>Propionibacteriales</taxon>
        <taxon>Kribbellaceae</taxon>
        <taxon>Kribbella</taxon>
    </lineage>
</organism>
<evidence type="ECO:0000313" key="14">
    <source>
        <dbReference type="EMBL" id="MBP2351402.1"/>
    </source>
</evidence>
<dbReference type="GO" id="GO:0004747">
    <property type="term" value="F:ribokinase activity"/>
    <property type="evidence" value="ECO:0007669"/>
    <property type="project" value="UniProtKB-EC"/>
</dbReference>
<feature type="binding site" evidence="12">
    <location>
        <begin position="222"/>
        <end position="227"/>
    </location>
    <ligand>
        <name>ATP</name>
        <dbReference type="ChEBI" id="CHEBI:30616"/>
    </ligand>
</feature>
<name>A0ABS4UIC4_9ACTN</name>
<evidence type="ECO:0000256" key="2">
    <source>
        <dbReference type="ARBA" id="ARBA00012035"/>
    </source>
</evidence>
<dbReference type="SUPFAM" id="SSF53613">
    <property type="entry name" value="Ribokinase-like"/>
    <property type="match status" value="1"/>
</dbReference>
<keyword evidence="9 12" id="KW-0460">Magnesium</keyword>
<dbReference type="InterPro" id="IPR002139">
    <property type="entry name" value="Ribo/fructo_kinase"/>
</dbReference>
<dbReference type="EMBL" id="JAGINT010000001">
    <property type="protein sequence ID" value="MBP2351402.1"/>
    <property type="molecule type" value="Genomic_DNA"/>
</dbReference>
<feature type="binding site" evidence="12">
    <location>
        <begin position="11"/>
        <end position="13"/>
    </location>
    <ligand>
        <name>substrate</name>
    </ligand>
</feature>
<dbReference type="PANTHER" id="PTHR10584:SF166">
    <property type="entry name" value="RIBOKINASE"/>
    <property type="match status" value="1"/>
</dbReference>
<feature type="binding site" evidence="12">
    <location>
        <position position="285"/>
    </location>
    <ligand>
        <name>K(+)</name>
        <dbReference type="ChEBI" id="CHEBI:29103"/>
    </ligand>
</feature>
<comment type="subunit">
    <text evidence="12">Homodimer.</text>
</comment>
<comment type="activity regulation">
    <text evidence="12">Activated by a monovalent cation that binds near, but not in, the active site. The most likely occupant of the site in vivo is potassium. Ion binding induces a conformational change that may alter substrate affinity.</text>
</comment>